<dbReference type="AlphaFoldDB" id="A0A1F6TRX9"/>
<organism evidence="2 3">
    <name type="scientific">Candidatus Muproteobacteria bacterium RBG_16_65_34</name>
    <dbReference type="NCBI Taxonomy" id="1817760"/>
    <lineage>
        <taxon>Bacteria</taxon>
        <taxon>Pseudomonadati</taxon>
        <taxon>Pseudomonadota</taxon>
        <taxon>Candidatus Muproteobacteria</taxon>
    </lineage>
</organism>
<gene>
    <name evidence="2" type="ORF">A2151_01300</name>
</gene>
<keyword evidence="1" id="KW-1133">Transmembrane helix</keyword>
<evidence type="ECO:0008006" key="4">
    <source>
        <dbReference type="Google" id="ProtNLM"/>
    </source>
</evidence>
<dbReference type="STRING" id="1817760.A2151_01300"/>
<feature type="transmembrane region" description="Helical" evidence="1">
    <location>
        <begin position="80"/>
        <end position="99"/>
    </location>
</feature>
<feature type="transmembrane region" description="Helical" evidence="1">
    <location>
        <begin position="135"/>
        <end position="158"/>
    </location>
</feature>
<name>A0A1F6TRX9_9PROT</name>
<protein>
    <recommendedName>
        <fullName evidence="4">Yip1 domain-containing protein</fullName>
    </recommendedName>
</protein>
<dbReference type="EMBL" id="MFSU01000045">
    <property type="protein sequence ID" value="OGI47822.1"/>
    <property type="molecule type" value="Genomic_DNA"/>
</dbReference>
<evidence type="ECO:0000313" key="2">
    <source>
        <dbReference type="EMBL" id="OGI47822.1"/>
    </source>
</evidence>
<evidence type="ECO:0000313" key="3">
    <source>
        <dbReference type="Proteomes" id="UP000178885"/>
    </source>
</evidence>
<keyword evidence="1" id="KW-0472">Membrane</keyword>
<comment type="caution">
    <text evidence="2">The sequence shown here is derived from an EMBL/GenBank/DDBJ whole genome shotgun (WGS) entry which is preliminary data.</text>
</comment>
<keyword evidence="1" id="KW-0812">Transmembrane</keyword>
<feature type="transmembrane region" description="Helical" evidence="1">
    <location>
        <begin position="105"/>
        <end position="123"/>
    </location>
</feature>
<proteinExistence type="predicted"/>
<dbReference type="Proteomes" id="UP000178885">
    <property type="component" value="Unassembled WGS sequence"/>
</dbReference>
<accession>A0A1F6TRX9</accession>
<sequence>MLATFLRICLLRANPQDLPASAALPAAALLVHLAVDVLTALDMLPLERALQAGFADTVLLAAFAHAGLTLRRLENRLRQTLAALAGCGAALGLAAYAALGLLGEAIPAGFIWAVYLLWYLAVFSHILRHALSLSLPAAAAVAFLYVTLSATVSGVFLVPSGAEA</sequence>
<reference evidence="2 3" key="1">
    <citation type="journal article" date="2016" name="Nat. Commun.">
        <title>Thousands of microbial genomes shed light on interconnected biogeochemical processes in an aquifer system.</title>
        <authorList>
            <person name="Anantharaman K."/>
            <person name="Brown C.T."/>
            <person name="Hug L.A."/>
            <person name="Sharon I."/>
            <person name="Castelle C.J."/>
            <person name="Probst A.J."/>
            <person name="Thomas B.C."/>
            <person name="Singh A."/>
            <person name="Wilkins M.J."/>
            <person name="Karaoz U."/>
            <person name="Brodie E.L."/>
            <person name="Williams K.H."/>
            <person name="Hubbard S.S."/>
            <person name="Banfield J.F."/>
        </authorList>
    </citation>
    <scope>NUCLEOTIDE SEQUENCE [LARGE SCALE GENOMIC DNA]</scope>
</reference>
<evidence type="ECO:0000256" key="1">
    <source>
        <dbReference type="SAM" id="Phobius"/>
    </source>
</evidence>